<evidence type="ECO:0000256" key="2">
    <source>
        <dbReference type="ARBA" id="ARBA00022679"/>
    </source>
</evidence>
<dbReference type="PANTHER" id="PTHR11712:SF347">
    <property type="entry name" value="BETA KETOACYL-ACYL CARRIER PROTEIN SYNTHASE"/>
    <property type="match status" value="1"/>
</dbReference>
<proteinExistence type="inferred from homology"/>
<dbReference type="InterPro" id="IPR020841">
    <property type="entry name" value="PKS_Beta-ketoAc_synthase_dom"/>
</dbReference>
<dbReference type="PROSITE" id="PS52004">
    <property type="entry name" value="KS3_2"/>
    <property type="match status" value="1"/>
</dbReference>
<sequence>MTNFVGNAANAAGPVVVIRGRGRVSALGLEPTPPLEAASPFTPHATGVPVAALPAATEAAVATLRRSQSAFRQLDRTVLLALLAARQATAAAGWLPQPDTHAPQPARHLPHLDTCLPQPATYLPQLDSHSPQPATYLPQADRRFPQPDSYSPQLDSILPLFDSQPPTIDNQQTTHLAVSIGSSRGATGRLEEFHAGFLAEGSVPVAASPLTTLGNVASWVAYDAGQQGGAALSHSSTCSSAFQALGNALAWLKAGMATRFLAGGTEAPLTDFTLAQMRAIGIYSPLPAADWPCRPGAGRPSTFVLGEGAAVFALEQLSAAQATAETSPLLVLAGVGFGFEAIGSKTGLSPEGRHFQQAIQQALAQSGVGPADIDAVVLHSPGTPAGDAAERAALRAIFGPELPLLLSNKWLLGHTLGASAALSLDFACHVLETQQWPAAPFATDLASAVDKPIRRILVNAAGFGGNAASVVVELRG</sequence>
<protein>
    <submittedName>
        <fullName evidence="6">Beta-ketoacyl-ACP reductase</fullName>
    </submittedName>
</protein>
<feature type="region of interest" description="Disordered" evidence="4">
    <location>
        <begin position="95"/>
        <end position="149"/>
    </location>
</feature>
<evidence type="ECO:0000313" key="6">
    <source>
        <dbReference type="EMBL" id="MBD2715272.1"/>
    </source>
</evidence>
<comment type="caution">
    <text evidence="6">The sequence shown here is derived from an EMBL/GenBank/DDBJ whole genome shotgun (WGS) entry which is preliminary data.</text>
</comment>
<keyword evidence="2 3" id="KW-0808">Transferase</keyword>
<dbReference type="Gene3D" id="3.40.47.10">
    <property type="match status" value="1"/>
</dbReference>
<dbReference type="Proteomes" id="UP000642468">
    <property type="component" value="Unassembled WGS sequence"/>
</dbReference>
<feature type="domain" description="Ketosynthase family 3 (KS3)" evidence="5">
    <location>
        <begin position="1"/>
        <end position="474"/>
    </location>
</feature>
<dbReference type="Pfam" id="PF00109">
    <property type="entry name" value="ketoacyl-synt"/>
    <property type="match status" value="1"/>
</dbReference>
<reference evidence="6 7" key="1">
    <citation type="submission" date="2020-09" db="EMBL/GenBank/DDBJ databases">
        <authorList>
            <person name="Kim M.K."/>
        </authorList>
    </citation>
    <scope>NUCLEOTIDE SEQUENCE [LARGE SCALE GENOMIC DNA]</scope>
    <source>
        <strain evidence="6 7">BT646</strain>
    </source>
</reference>
<organism evidence="6 7">
    <name type="scientific">Hymenobacter duratus</name>
    <dbReference type="NCBI Taxonomy" id="2771356"/>
    <lineage>
        <taxon>Bacteria</taxon>
        <taxon>Pseudomonadati</taxon>
        <taxon>Bacteroidota</taxon>
        <taxon>Cytophagia</taxon>
        <taxon>Cytophagales</taxon>
        <taxon>Hymenobacteraceae</taxon>
        <taxon>Hymenobacter</taxon>
    </lineage>
</organism>
<keyword evidence="7" id="KW-1185">Reference proteome</keyword>
<dbReference type="InterPro" id="IPR014030">
    <property type="entry name" value="Ketoacyl_synth_N"/>
</dbReference>
<dbReference type="InterPro" id="IPR000794">
    <property type="entry name" value="Beta-ketoacyl_synthase"/>
</dbReference>
<dbReference type="RefSeq" id="WP_190784293.1">
    <property type="nucleotide sequence ID" value="NZ_JACWZZ010000002.1"/>
</dbReference>
<evidence type="ECO:0000256" key="1">
    <source>
        <dbReference type="ARBA" id="ARBA00008467"/>
    </source>
</evidence>
<comment type="similarity">
    <text evidence="1 3">Belongs to the thiolase-like superfamily. Beta-ketoacyl-ACP synthases family.</text>
</comment>
<name>A0ABR8JGR1_9BACT</name>
<dbReference type="InterPro" id="IPR016039">
    <property type="entry name" value="Thiolase-like"/>
</dbReference>
<accession>A0ABR8JGR1</accession>
<dbReference type="InterPro" id="IPR014031">
    <property type="entry name" value="Ketoacyl_synth_C"/>
</dbReference>
<evidence type="ECO:0000259" key="5">
    <source>
        <dbReference type="PROSITE" id="PS52004"/>
    </source>
</evidence>
<dbReference type="PANTHER" id="PTHR11712">
    <property type="entry name" value="POLYKETIDE SYNTHASE-RELATED"/>
    <property type="match status" value="1"/>
</dbReference>
<dbReference type="SMART" id="SM00825">
    <property type="entry name" value="PKS_KS"/>
    <property type="match status" value="1"/>
</dbReference>
<dbReference type="SUPFAM" id="SSF53901">
    <property type="entry name" value="Thiolase-like"/>
    <property type="match status" value="2"/>
</dbReference>
<evidence type="ECO:0000256" key="4">
    <source>
        <dbReference type="SAM" id="MobiDB-lite"/>
    </source>
</evidence>
<evidence type="ECO:0000313" key="7">
    <source>
        <dbReference type="Proteomes" id="UP000642468"/>
    </source>
</evidence>
<dbReference type="EMBL" id="JACWZZ010000002">
    <property type="protein sequence ID" value="MBD2715272.1"/>
    <property type="molecule type" value="Genomic_DNA"/>
</dbReference>
<gene>
    <name evidence="6" type="ORF">IC231_09510</name>
</gene>
<dbReference type="Pfam" id="PF02801">
    <property type="entry name" value="Ketoacyl-synt_C"/>
    <property type="match status" value="1"/>
</dbReference>
<evidence type="ECO:0000256" key="3">
    <source>
        <dbReference type="RuleBase" id="RU003694"/>
    </source>
</evidence>